<dbReference type="Proteomes" id="UP001251085">
    <property type="component" value="Unassembled WGS sequence"/>
</dbReference>
<dbReference type="CDD" id="cd00207">
    <property type="entry name" value="fer2"/>
    <property type="match status" value="1"/>
</dbReference>
<dbReference type="PANTHER" id="PTHR43081">
    <property type="entry name" value="ADENYLATE CYCLASE, TERMINAL-DIFFERENTIATION SPECIFIC-RELATED"/>
    <property type="match status" value="1"/>
</dbReference>
<feature type="domain" description="Guanylate cyclase" evidence="2">
    <location>
        <begin position="380"/>
        <end position="512"/>
    </location>
</feature>
<feature type="transmembrane region" description="Helical" evidence="1">
    <location>
        <begin position="184"/>
        <end position="202"/>
    </location>
</feature>
<dbReference type="SMART" id="SM00044">
    <property type="entry name" value="CYCc"/>
    <property type="match status" value="1"/>
</dbReference>
<dbReference type="InterPro" id="IPR001054">
    <property type="entry name" value="A/G_cyclase"/>
</dbReference>
<evidence type="ECO:0000256" key="1">
    <source>
        <dbReference type="SAM" id="Phobius"/>
    </source>
</evidence>
<evidence type="ECO:0000259" key="3">
    <source>
        <dbReference type="PROSITE" id="PS51085"/>
    </source>
</evidence>
<gene>
    <name evidence="4" type="ORF">RM190_17330</name>
</gene>
<feature type="transmembrane region" description="Helical" evidence="1">
    <location>
        <begin position="101"/>
        <end position="120"/>
    </location>
</feature>
<accession>A0ABU3EHD4</accession>
<dbReference type="InterPro" id="IPR012675">
    <property type="entry name" value="Beta-grasp_dom_sf"/>
</dbReference>
<evidence type="ECO:0000313" key="4">
    <source>
        <dbReference type="EMBL" id="MDT1063638.1"/>
    </source>
</evidence>
<dbReference type="SUPFAM" id="SSF54292">
    <property type="entry name" value="2Fe-2S ferredoxin-like"/>
    <property type="match status" value="1"/>
</dbReference>
<organism evidence="4 5">
    <name type="scientific">Paracoccus broussonetiae</name>
    <dbReference type="NCBI Taxonomy" id="3075834"/>
    <lineage>
        <taxon>Bacteria</taxon>
        <taxon>Pseudomonadati</taxon>
        <taxon>Pseudomonadota</taxon>
        <taxon>Alphaproteobacteria</taxon>
        <taxon>Rhodobacterales</taxon>
        <taxon>Paracoccaceae</taxon>
        <taxon>Paracoccus</taxon>
    </lineage>
</organism>
<dbReference type="PROSITE" id="PS51085">
    <property type="entry name" value="2FE2S_FER_2"/>
    <property type="match status" value="1"/>
</dbReference>
<dbReference type="PROSITE" id="PS50125">
    <property type="entry name" value="GUANYLATE_CYCLASE_2"/>
    <property type="match status" value="1"/>
</dbReference>
<dbReference type="CDD" id="cd07302">
    <property type="entry name" value="CHD"/>
    <property type="match status" value="1"/>
</dbReference>
<dbReference type="InterPro" id="IPR029787">
    <property type="entry name" value="Nucleotide_cyclase"/>
</dbReference>
<feature type="transmembrane region" description="Helical" evidence="1">
    <location>
        <begin position="71"/>
        <end position="89"/>
    </location>
</feature>
<dbReference type="RefSeq" id="WP_311760729.1">
    <property type="nucleotide sequence ID" value="NZ_JAVRQI010000014.1"/>
</dbReference>
<feature type="transmembrane region" description="Helical" evidence="1">
    <location>
        <begin position="31"/>
        <end position="51"/>
    </location>
</feature>
<dbReference type="Gene3D" id="3.10.20.30">
    <property type="match status" value="1"/>
</dbReference>
<dbReference type="InterPro" id="IPR001041">
    <property type="entry name" value="2Fe-2S_ferredoxin-type"/>
</dbReference>
<reference evidence="5" key="1">
    <citation type="submission" date="2023-07" db="EMBL/GenBank/DDBJ databases">
        <title>Characterization of two Paracoccaceae strains isolated from Phycosphere and proposal of Xinfangfangia lacusdiani sp. nov.</title>
        <authorList>
            <person name="Deng Y."/>
            <person name="Zhang Y.Q."/>
        </authorList>
    </citation>
    <scope>NUCLEOTIDE SEQUENCE [LARGE SCALE GENOMIC DNA]</scope>
    <source>
        <strain evidence="5">CPCC 101403</strain>
    </source>
</reference>
<feature type="transmembrane region" description="Helical" evidence="1">
    <location>
        <begin position="234"/>
        <end position="255"/>
    </location>
</feature>
<keyword evidence="5" id="KW-1185">Reference proteome</keyword>
<dbReference type="PANTHER" id="PTHR43081:SF1">
    <property type="entry name" value="ADENYLATE CYCLASE, TERMINAL-DIFFERENTIATION SPECIFIC"/>
    <property type="match status" value="1"/>
</dbReference>
<proteinExistence type="predicted"/>
<comment type="caution">
    <text evidence="4">The sequence shown here is derived from an EMBL/GenBank/DDBJ whole genome shotgun (WGS) entry which is preliminary data.</text>
</comment>
<dbReference type="InterPro" id="IPR036010">
    <property type="entry name" value="2Fe-2S_ferredoxin-like_sf"/>
</dbReference>
<feature type="transmembrane region" description="Helical" evidence="1">
    <location>
        <begin position="154"/>
        <end position="172"/>
    </location>
</feature>
<dbReference type="Pfam" id="PF00211">
    <property type="entry name" value="Guanylate_cyc"/>
    <property type="match status" value="1"/>
</dbReference>
<name>A0ABU3EHD4_9RHOB</name>
<keyword evidence="1" id="KW-1133">Transmembrane helix</keyword>
<keyword evidence="1" id="KW-0472">Membrane</keyword>
<dbReference type="Gene3D" id="3.30.70.1230">
    <property type="entry name" value="Nucleotide cyclase"/>
    <property type="match status" value="1"/>
</dbReference>
<sequence>MSAVSPDGAGGAFPGRSGPAMLLARQISGSVILCFVIMHLTNHSLLIASIPLAEDARQWLAMPWRTLPGTVLFYGSCLIHAGLSLWTLYSRRTLQMPLGELILLILGLLIPYLLIDHAMAMRLQEPLRGLEPSYRMVLTAQWHDNPIMSIQQSVALVIVWVHGCYGLGRVLATNPGFRRIRTGIVAAAVLLPVLALIGYGVAGVETVDRIAREEMSMHPPLPPLPEAYLGSNRIAMISTGLRTGWILLIAMVLILRQLRAFLGRSGQIEISYLGGEQARANPGMSILEASWANGIAHYSVCGGNGRCSTCRVRIMASDEPLPLPSPLEAATLARIQAGPDVRLACQLRPRAAVTVARLVEPPRTHAAEGQAMPPREHEIAVLFCDLRSFTTLSERHLPYDVVFLLNLYFDIVGNAVAANGGRVDKFIGDGAMAVFGIDTDLNVASQSALRSAAQIRRNVAALNEELIRNMGVRIDVGIGIHAGSAIIGSMGFSGNLSETAIGDTVNVASRLEGVSKDLHAPIVASQEVMQAQDRPWADLAGQMVQVRGRESGLIVYPLQDAESARFL</sequence>
<evidence type="ECO:0000259" key="2">
    <source>
        <dbReference type="PROSITE" id="PS50125"/>
    </source>
</evidence>
<dbReference type="Pfam" id="PF00111">
    <property type="entry name" value="Fer2"/>
    <property type="match status" value="1"/>
</dbReference>
<dbReference type="InterPro" id="IPR034804">
    <property type="entry name" value="SQR/QFR_C/D"/>
</dbReference>
<dbReference type="EMBL" id="JAVRQI010000014">
    <property type="protein sequence ID" value="MDT1063638.1"/>
    <property type="molecule type" value="Genomic_DNA"/>
</dbReference>
<feature type="domain" description="2Fe-2S ferredoxin-type" evidence="3">
    <location>
        <begin position="266"/>
        <end position="361"/>
    </location>
</feature>
<dbReference type="InterPro" id="IPR050697">
    <property type="entry name" value="Adenylyl/Guanylyl_Cyclase_3/4"/>
</dbReference>
<keyword evidence="1" id="KW-0812">Transmembrane</keyword>
<dbReference type="SUPFAM" id="SSF55073">
    <property type="entry name" value="Nucleotide cyclase"/>
    <property type="match status" value="1"/>
</dbReference>
<dbReference type="SUPFAM" id="SSF81343">
    <property type="entry name" value="Fumarate reductase respiratory complex transmembrane subunits"/>
    <property type="match status" value="1"/>
</dbReference>
<evidence type="ECO:0000313" key="5">
    <source>
        <dbReference type="Proteomes" id="UP001251085"/>
    </source>
</evidence>
<protein>
    <submittedName>
        <fullName evidence="4">Adenylate/guanylate cyclase domain-containing protein</fullName>
    </submittedName>
</protein>